<protein>
    <submittedName>
        <fullName evidence="10">TonB-dependent receptor</fullName>
    </submittedName>
</protein>
<dbReference type="GO" id="GO:0030246">
    <property type="term" value="F:carbohydrate binding"/>
    <property type="evidence" value="ECO:0007669"/>
    <property type="project" value="InterPro"/>
</dbReference>
<evidence type="ECO:0000256" key="3">
    <source>
        <dbReference type="ARBA" id="ARBA00022452"/>
    </source>
</evidence>
<accession>A0A4Q1S941</accession>
<evidence type="ECO:0000256" key="8">
    <source>
        <dbReference type="SAM" id="SignalP"/>
    </source>
</evidence>
<dbReference type="RefSeq" id="WP_129209952.1">
    <property type="nucleotide sequence ID" value="NZ_BMGU01000002.1"/>
</dbReference>
<evidence type="ECO:0000256" key="4">
    <source>
        <dbReference type="ARBA" id="ARBA00022692"/>
    </source>
</evidence>
<dbReference type="PANTHER" id="PTHR30069">
    <property type="entry name" value="TONB-DEPENDENT OUTER MEMBRANE RECEPTOR"/>
    <property type="match status" value="1"/>
</dbReference>
<dbReference type="GO" id="GO:0009279">
    <property type="term" value="C:cell outer membrane"/>
    <property type="evidence" value="ECO:0007669"/>
    <property type="project" value="UniProtKB-SubCell"/>
</dbReference>
<dbReference type="PANTHER" id="PTHR30069:SF46">
    <property type="entry name" value="OAR PROTEIN"/>
    <property type="match status" value="1"/>
</dbReference>
<evidence type="ECO:0000256" key="7">
    <source>
        <dbReference type="SAM" id="MobiDB-lite"/>
    </source>
</evidence>
<organism evidence="10 11">
    <name type="scientific">Silvibacterium dinghuense</name>
    <dbReference type="NCBI Taxonomy" id="1560006"/>
    <lineage>
        <taxon>Bacteria</taxon>
        <taxon>Pseudomonadati</taxon>
        <taxon>Acidobacteriota</taxon>
        <taxon>Terriglobia</taxon>
        <taxon>Terriglobales</taxon>
        <taxon>Acidobacteriaceae</taxon>
        <taxon>Silvibacterium</taxon>
    </lineage>
</organism>
<dbReference type="Gene3D" id="2.60.40.1120">
    <property type="entry name" value="Carboxypeptidase-like, regulatory domain"/>
    <property type="match status" value="1"/>
</dbReference>
<dbReference type="InterPro" id="IPR013784">
    <property type="entry name" value="Carb-bd-like_fold"/>
</dbReference>
<feature type="chain" id="PRO_5020858098" evidence="8">
    <location>
        <begin position="26"/>
        <end position="1156"/>
    </location>
</feature>
<evidence type="ECO:0000256" key="5">
    <source>
        <dbReference type="ARBA" id="ARBA00023136"/>
    </source>
</evidence>
<dbReference type="InterPro" id="IPR036942">
    <property type="entry name" value="Beta-barrel_TonB_sf"/>
</dbReference>
<keyword evidence="11" id="KW-1185">Reference proteome</keyword>
<keyword evidence="8" id="KW-0732">Signal</keyword>
<dbReference type="GO" id="GO:0044718">
    <property type="term" value="P:siderophore transmembrane transport"/>
    <property type="evidence" value="ECO:0007669"/>
    <property type="project" value="TreeGrafter"/>
</dbReference>
<evidence type="ECO:0000256" key="1">
    <source>
        <dbReference type="ARBA" id="ARBA00004571"/>
    </source>
</evidence>
<dbReference type="OrthoDB" id="97893at2"/>
<dbReference type="AlphaFoldDB" id="A0A4Q1S941"/>
<dbReference type="Proteomes" id="UP000290253">
    <property type="component" value="Unassembled WGS sequence"/>
</dbReference>
<dbReference type="InterPro" id="IPR057601">
    <property type="entry name" value="Oar-like_b-barrel"/>
</dbReference>
<dbReference type="SUPFAM" id="SSF56935">
    <property type="entry name" value="Porins"/>
    <property type="match status" value="1"/>
</dbReference>
<keyword evidence="2" id="KW-0813">Transport</keyword>
<comment type="caution">
    <text evidence="10">The sequence shown here is derived from an EMBL/GenBank/DDBJ whole genome shotgun (WGS) entry which is preliminary data.</text>
</comment>
<keyword evidence="10" id="KW-0675">Receptor</keyword>
<gene>
    <name evidence="10" type="ORF">ESZ00_18870</name>
</gene>
<sequence>MKNLGRLGAAVLAVALGAGGTSLFAQSMNAGDIRGTITDATGAVIPGATVTVLNVDTGVSKSFTSDGAGVFDTGSIVTGNYTVTFSKDGFEQLVRGPITLQVGYSTVNGNLKVGEVSQKVIVNTDIPLLQTESGEQKTTLDAKSMAQLPQTTQDWENFMILLPGATGTPASSAGANNPGQEVAINGNLPYSNVLADGASTTLSHSSNANPEVFENVAELQVNTSTFSAQYGIGGAVFNQISKGGTSQFHGTAYDYFQNDKLNANSFGFASQPTVPYSKYNDFGGSIGGPILKKRMFFYFNYDQIVDHGSSSGTNSIPTQAVMGGDFTGQLPIYDPTTQTIAYDSQGNPYPVRKSFQEEYGSNAIPASMFDSVASKFQQFYPTPSNHISGGKFVTGSTGADGETQNNFYAQEPQSTPYRKYFGRLDWDITHTNRLTMSDTQSDTPVLYPSQVTACPVGCQMGDVDNNNAQVTDVWNISPTTINEARLGYTWQGNFYQDLTLNKGYASQLGWQFAKADDIPAIQFTRNYPYAWIEPQVQAVYKEHVFDPSDVVTMIRGRHILHFGGEFLIYRDDSTAWGNYNAGTMQFSGQYTEQWTLDKNGVASPDTSTGLEYADFLLGMANNWNASVSPEYGARLKSPQVFIQDDWKLRPNLTINLGLRYQINHGWNEIHGNEAVWDPEVLNTATNQDGAYWYGSTKAHGRGALQADVYNTILPRVGFSWQPKSDTTLNGGFGVYSYNWSLDTYGGGMGAAVSSSGSVSDQTNGITPITQLDGTGTYYGTSTALPYSAASTSPTRFNGQSATYNEFHTPVPKIYQYNVSLQKMVGANTMTQLSYVGSHGFNLNYPTDLNAVPEQYFSSNDTAYRPYSAYQSITGSTNNGISNYNSLQAQIQQRLKSGVSYAFNYVWSHFLDDQDSSGWGSREGQQNYQQANNPKANYSNSNFDVRNAFKGYALYELPFGKGRTFLNHNQLLDEVIGGWQVSGTIVLSTGNPFTVYGTQANYQQAGSMMPNWNPAVKNIKPAHQSARCEAGYSGCVNEWYNPAAFVKPADGTFGNVRRNALYGPGIDQVNLSASKTFAIYENVKLNIRADATNAFNHASFGMPTQTLAGTGQTTLETGDAYSWYRYNQNTGALVPSQQISGTTVGGRTVQLGAHINF</sequence>
<name>A0A4Q1S941_9BACT</name>
<reference evidence="10 11" key="1">
    <citation type="journal article" date="2016" name="Int. J. Syst. Evol. Microbiol.">
        <title>Acidipila dinghuensis sp. nov., an acidobacterium isolated from forest soil.</title>
        <authorList>
            <person name="Jiang Y.W."/>
            <person name="Wang J."/>
            <person name="Chen M.H."/>
            <person name="Lv Y.Y."/>
            <person name="Qiu L.H."/>
        </authorList>
    </citation>
    <scope>NUCLEOTIDE SEQUENCE [LARGE SCALE GENOMIC DNA]</scope>
    <source>
        <strain evidence="10 11">DHOF10</strain>
    </source>
</reference>
<dbReference type="InterPro" id="IPR039426">
    <property type="entry name" value="TonB-dep_rcpt-like"/>
</dbReference>
<comment type="subcellular location">
    <subcellularLocation>
        <location evidence="1">Cell outer membrane</location>
        <topology evidence="1">Multi-pass membrane protein</topology>
    </subcellularLocation>
</comment>
<evidence type="ECO:0000313" key="11">
    <source>
        <dbReference type="Proteomes" id="UP000290253"/>
    </source>
</evidence>
<evidence type="ECO:0000259" key="9">
    <source>
        <dbReference type="Pfam" id="PF25183"/>
    </source>
</evidence>
<dbReference type="Pfam" id="PF13620">
    <property type="entry name" value="CarboxypepD_reg"/>
    <property type="match status" value="1"/>
</dbReference>
<keyword evidence="4" id="KW-0812">Transmembrane</keyword>
<feature type="signal peptide" evidence="8">
    <location>
        <begin position="1"/>
        <end position="25"/>
    </location>
</feature>
<evidence type="ECO:0000313" key="10">
    <source>
        <dbReference type="EMBL" id="RXS93409.1"/>
    </source>
</evidence>
<keyword evidence="5" id="KW-0472">Membrane</keyword>
<dbReference type="EMBL" id="SDMK01000005">
    <property type="protein sequence ID" value="RXS93409.1"/>
    <property type="molecule type" value="Genomic_DNA"/>
</dbReference>
<dbReference type="Pfam" id="PF25183">
    <property type="entry name" value="OMP_b-brl_4"/>
    <property type="match status" value="1"/>
</dbReference>
<dbReference type="SUPFAM" id="SSF49452">
    <property type="entry name" value="Starch-binding domain-like"/>
    <property type="match status" value="1"/>
</dbReference>
<keyword evidence="6" id="KW-0998">Cell outer membrane</keyword>
<dbReference type="Gene3D" id="2.40.170.20">
    <property type="entry name" value="TonB-dependent receptor, beta-barrel domain"/>
    <property type="match status" value="1"/>
</dbReference>
<dbReference type="GO" id="GO:0015344">
    <property type="term" value="F:siderophore uptake transmembrane transporter activity"/>
    <property type="evidence" value="ECO:0007669"/>
    <property type="project" value="TreeGrafter"/>
</dbReference>
<keyword evidence="3" id="KW-1134">Transmembrane beta strand</keyword>
<evidence type="ECO:0000256" key="6">
    <source>
        <dbReference type="ARBA" id="ARBA00023237"/>
    </source>
</evidence>
<evidence type="ECO:0000256" key="2">
    <source>
        <dbReference type="ARBA" id="ARBA00022448"/>
    </source>
</evidence>
<feature type="region of interest" description="Disordered" evidence="7">
    <location>
        <begin position="917"/>
        <end position="936"/>
    </location>
</feature>
<feature type="domain" description="TonB-dependent transporter Oar-like beta-barrel" evidence="9">
    <location>
        <begin position="241"/>
        <end position="1118"/>
    </location>
</feature>
<proteinExistence type="predicted"/>